<keyword evidence="1" id="KW-0378">Hydrolase</keyword>
<name>A0ACB8TV39_9APHY</name>
<evidence type="ECO:0000313" key="2">
    <source>
        <dbReference type="Proteomes" id="UP001055072"/>
    </source>
</evidence>
<gene>
    <name evidence="1" type="ORF">BDY19DRAFT_986904</name>
</gene>
<accession>A0ACB8TV39</accession>
<evidence type="ECO:0000313" key="1">
    <source>
        <dbReference type="EMBL" id="KAI0085831.1"/>
    </source>
</evidence>
<dbReference type="Proteomes" id="UP001055072">
    <property type="component" value="Unassembled WGS sequence"/>
</dbReference>
<keyword evidence="2" id="KW-1185">Reference proteome</keyword>
<comment type="caution">
    <text evidence="1">The sequence shown here is derived from an EMBL/GenBank/DDBJ whole genome shotgun (WGS) entry which is preliminary data.</text>
</comment>
<protein>
    <submittedName>
        <fullName evidence="1">Glycosyl hydrolases family 16-domain-containing protein</fullName>
    </submittedName>
</protein>
<proteinExistence type="predicted"/>
<reference evidence="1" key="1">
    <citation type="journal article" date="2021" name="Environ. Microbiol.">
        <title>Gene family expansions and transcriptome signatures uncover fungal adaptations to wood decay.</title>
        <authorList>
            <person name="Hage H."/>
            <person name="Miyauchi S."/>
            <person name="Viragh M."/>
            <person name="Drula E."/>
            <person name="Min B."/>
            <person name="Chaduli D."/>
            <person name="Navarro D."/>
            <person name="Favel A."/>
            <person name="Norest M."/>
            <person name="Lesage-Meessen L."/>
            <person name="Balint B."/>
            <person name="Merenyi Z."/>
            <person name="de Eugenio L."/>
            <person name="Morin E."/>
            <person name="Martinez A.T."/>
            <person name="Baldrian P."/>
            <person name="Stursova M."/>
            <person name="Martinez M.J."/>
            <person name="Novotny C."/>
            <person name="Magnuson J.K."/>
            <person name="Spatafora J.W."/>
            <person name="Maurice S."/>
            <person name="Pangilinan J."/>
            <person name="Andreopoulos W."/>
            <person name="LaButti K."/>
            <person name="Hundley H."/>
            <person name="Na H."/>
            <person name="Kuo A."/>
            <person name="Barry K."/>
            <person name="Lipzen A."/>
            <person name="Henrissat B."/>
            <person name="Riley R."/>
            <person name="Ahrendt S."/>
            <person name="Nagy L.G."/>
            <person name="Grigoriev I.V."/>
            <person name="Martin F."/>
            <person name="Rosso M.N."/>
        </authorList>
    </citation>
    <scope>NUCLEOTIDE SEQUENCE</scope>
    <source>
        <strain evidence="1">CBS 384.51</strain>
    </source>
</reference>
<organism evidence="1 2">
    <name type="scientific">Irpex rosettiformis</name>
    <dbReference type="NCBI Taxonomy" id="378272"/>
    <lineage>
        <taxon>Eukaryota</taxon>
        <taxon>Fungi</taxon>
        <taxon>Dikarya</taxon>
        <taxon>Basidiomycota</taxon>
        <taxon>Agaricomycotina</taxon>
        <taxon>Agaricomycetes</taxon>
        <taxon>Polyporales</taxon>
        <taxon>Irpicaceae</taxon>
        <taxon>Irpex</taxon>
    </lineage>
</organism>
<sequence>MKLLIHTLGLLIVTFLGTSVRAASIPTINQNPRRSSGQCAPFHSAFQHSDISSNSFTSTPFVAVSPRGSYNVGSNGLELYLEKPNKPVKMKDGVNDFVAEGATVNSTFSVLYGKISFELSAPTVPGVVTAAIMLADQHDEIDIELLGGDTTHWQSNIFTTSPKIRSLSGSLPKKTDIESTHTYTIDWNEDRIVWSVDESAVRTLRKSETKINGSHHFPSHPARIQLGIWDASNPAGTAEWARGPIEWSKSPHKMAATFKSVTVECPY</sequence>
<dbReference type="EMBL" id="MU274928">
    <property type="protein sequence ID" value="KAI0085831.1"/>
    <property type="molecule type" value="Genomic_DNA"/>
</dbReference>